<evidence type="ECO:0000313" key="1">
    <source>
        <dbReference type="EMBL" id="AFJ02573.1"/>
    </source>
</evidence>
<dbReference type="KEGG" id="mec:Q7C_1423"/>
<dbReference type="EMBL" id="CP003380">
    <property type="protein sequence ID" value="AFJ02573.1"/>
    <property type="molecule type" value="Genomic_DNA"/>
</dbReference>
<protein>
    <submittedName>
        <fullName evidence="1">Uncharacterized protein</fullName>
    </submittedName>
</protein>
<dbReference type="Proteomes" id="UP000009145">
    <property type="component" value="Chromosome"/>
</dbReference>
<dbReference type="PATRIC" id="fig|754477.3.peg.1404"/>
<gene>
    <name evidence="1" type="ordered locus">Q7C_1423</name>
</gene>
<dbReference type="HOGENOM" id="CLU_3185680_0_0_6"/>
<name>I1YI30_METFJ</name>
<dbReference type="AlphaFoldDB" id="I1YI30"/>
<proteinExistence type="predicted"/>
<keyword evidence="2" id="KW-1185">Reference proteome</keyword>
<organism evidence="1 2">
    <name type="scientific">Methylophaga frappieri (strain ATCC BAA-2434 / DSM 25690 / JAM7)</name>
    <dbReference type="NCBI Taxonomy" id="754477"/>
    <lineage>
        <taxon>Bacteria</taxon>
        <taxon>Pseudomonadati</taxon>
        <taxon>Pseudomonadota</taxon>
        <taxon>Gammaproteobacteria</taxon>
        <taxon>Thiotrichales</taxon>
        <taxon>Piscirickettsiaceae</taxon>
        <taxon>Methylophaga</taxon>
    </lineage>
</organism>
<accession>I1YI30</accession>
<sequence>MFGRIILKRCESDYSILIFCQKISEKLCPNTLPLKLRGKLNVIDVE</sequence>
<evidence type="ECO:0000313" key="2">
    <source>
        <dbReference type="Proteomes" id="UP000009145"/>
    </source>
</evidence>
<reference evidence="1 2" key="1">
    <citation type="journal article" date="2012" name="J. Bacteriol.">
        <title>Complete genome sequences of Methylophaga sp. strain JAM1 and Methylophaga sp. strain JAM7.</title>
        <authorList>
            <person name="Villeneuve C."/>
            <person name="Martineau C."/>
            <person name="Mauffrey F."/>
            <person name="Villemur R."/>
        </authorList>
    </citation>
    <scope>NUCLEOTIDE SEQUENCE [LARGE SCALE GENOMIC DNA]</scope>
    <source>
        <strain evidence="1 2">JAM7</strain>
    </source>
</reference>